<dbReference type="HOGENOM" id="CLU_051096_4_0_4"/>
<evidence type="ECO:0000256" key="4">
    <source>
        <dbReference type="ARBA" id="ARBA00023267"/>
    </source>
</evidence>
<dbReference type="Gene3D" id="2.30.30.100">
    <property type="match status" value="1"/>
</dbReference>
<keyword evidence="9" id="KW-1185">Reference proteome</keyword>
<dbReference type="OrthoDB" id="9807064at2"/>
<evidence type="ECO:0000256" key="1">
    <source>
        <dbReference type="ARBA" id="ARBA00022598"/>
    </source>
</evidence>
<dbReference type="InterPro" id="IPR003142">
    <property type="entry name" value="BPL_C"/>
</dbReference>
<evidence type="ECO:0000256" key="5">
    <source>
        <dbReference type="ARBA" id="ARBA00047846"/>
    </source>
</evidence>
<accession>Q82S92</accession>
<reference evidence="8 9" key="1">
    <citation type="journal article" date="2003" name="J. Bacteriol.">
        <title>Complete genome sequence of the ammonia-oxidizing bacterium and obligate chemolithoautotroph Nitrosomonas europaea.</title>
        <authorList>
            <person name="Chain P."/>
            <person name="Lamerdin J."/>
            <person name="Larimer F."/>
            <person name="Regala W."/>
            <person name="Land M."/>
            <person name="Hauser L."/>
            <person name="Hooper A."/>
            <person name="Klotz M."/>
            <person name="Norton J."/>
            <person name="Sayavedra-Soto L."/>
            <person name="Arciero D."/>
            <person name="Hommes N."/>
            <person name="Whittaker M."/>
            <person name="Arp D."/>
        </authorList>
    </citation>
    <scope>NUCLEOTIDE SEQUENCE [LARGE SCALE GENOMIC DNA]</scope>
    <source>
        <strain evidence="9">ATCC 19718 / CIP 103999 / KCTC 2705 / NBRC 14298</strain>
    </source>
</reference>
<name>Q82S92_NITEU</name>
<keyword evidence="6" id="KW-0238">DNA-binding</keyword>
<dbReference type="SUPFAM" id="SSF55681">
    <property type="entry name" value="Class II aaRS and biotin synthetases"/>
    <property type="match status" value="1"/>
</dbReference>
<feature type="DNA-binding region" description="H-T-H motif" evidence="6">
    <location>
        <begin position="20"/>
        <end position="39"/>
    </location>
</feature>
<dbReference type="STRING" id="228410.NE2460"/>
<dbReference type="InterPro" id="IPR008988">
    <property type="entry name" value="Transcriptional_repressor_C"/>
</dbReference>
<dbReference type="EMBL" id="AL954747">
    <property type="protein sequence ID" value="CAD86372.1"/>
    <property type="molecule type" value="Genomic_DNA"/>
</dbReference>
<dbReference type="GO" id="GO:0004077">
    <property type="term" value="F:biotin--[biotin carboxyl-carrier protein] ligase activity"/>
    <property type="evidence" value="ECO:0007669"/>
    <property type="project" value="UniProtKB-UniRule"/>
</dbReference>
<comment type="function">
    <text evidence="6">Acts both as a biotin--[acetyl-CoA-carboxylase] ligase and a repressor.</text>
</comment>
<evidence type="ECO:0000256" key="2">
    <source>
        <dbReference type="ARBA" id="ARBA00022741"/>
    </source>
</evidence>
<dbReference type="SUPFAM" id="SSF50037">
    <property type="entry name" value="C-terminal domain of transcriptional repressors"/>
    <property type="match status" value="1"/>
</dbReference>
<dbReference type="Gene3D" id="1.10.10.10">
    <property type="entry name" value="Winged helix-like DNA-binding domain superfamily/Winged helix DNA-binding domain"/>
    <property type="match status" value="1"/>
</dbReference>
<dbReference type="PANTHER" id="PTHR12835:SF5">
    <property type="entry name" value="BIOTIN--PROTEIN LIGASE"/>
    <property type="match status" value="1"/>
</dbReference>
<dbReference type="Pfam" id="PF02237">
    <property type="entry name" value="BPL_C"/>
    <property type="match status" value="1"/>
</dbReference>
<dbReference type="Gene3D" id="3.30.930.10">
    <property type="entry name" value="Bira Bifunctional Protein, Domain 2"/>
    <property type="match status" value="1"/>
</dbReference>
<evidence type="ECO:0000313" key="9">
    <source>
        <dbReference type="Proteomes" id="UP000001416"/>
    </source>
</evidence>
<dbReference type="SUPFAM" id="SSF46785">
    <property type="entry name" value="Winged helix' DNA-binding domain"/>
    <property type="match status" value="1"/>
</dbReference>
<feature type="binding site" evidence="6">
    <location>
        <begin position="91"/>
        <end position="93"/>
    </location>
    <ligand>
        <name>biotin</name>
        <dbReference type="ChEBI" id="CHEBI:57586"/>
    </ligand>
</feature>
<dbReference type="HAMAP" id="MF_00978">
    <property type="entry name" value="Bifunct_BirA"/>
    <property type="match status" value="1"/>
</dbReference>
<dbReference type="eggNOG" id="COG0340">
    <property type="taxonomic scope" value="Bacteria"/>
</dbReference>
<evidence type="ECO:0000259" key="7">
    <source>
        <dbReference type="PROSITE" id="PS51733"/>
    </source>
</evidence>
<dbReference type="GeneID" id="87105589"/>
<protein>
    <recommendedName>
        <fullName evidence="6">Bifunctional ligase/repressor BirA</fullName>
    </recommendedName>
    <alternativeName>
        <fullName evidence="6">Biotin--[acetyl-CoA-carboxylase] ligase</fullName>
        <ecNumber evidence="6">6.3.4.15</ecNumber>
    </alternativeName>
    <alternativeName>
        <fullName evidence="6">Biotin--protein ligase</fullName>
    </alternativeName>
    <alternativeName>
        <fullName evidence="6">Biotin-[acetyl-CoA carboxylase] synthetase</fullName>
    </alternativeName>
</protein>
<keyword evidence="6" id="KW-0678">Repressor</keyword>
<dbReference type="GO" id="GO:0006355">
    <property type="term" value="P:regulation of DNA-templated transcription"/>
    <property type="evidence" value="ECO:0007669"/>
    <property type="project" value="UniProtKB-UniRule"/>
</dbReference>
<dbReference type="Pfam" id="PF08279">
    <property type="entry name" value="HTH_11"/>
    <property type="match status" value="1"/>
</dbReference>
<dbReference type="GO" id="GO:0003677">
    <property type="term" value="F:DNA binding"/>
    <property type="evidence" value="ECO:0007669"/>
    <property type="project" value="UniProtKB-UniRule"/>
</dbReference>
<evidence type="ECO:0000256" key="6">
    <source>
        <dbReference type="HAMAP-Rule" id="MF_00978"/>
    </source>
</evidence>
<keyword evidence="3 6" id="KW-0067">ATP-binding</keyword>
<dbReference type="InterPro" id="IPR004143">
    <property type="entry name" value="BPL_LPL_catalytic"/>
</dbReference>
<keyword evidence="6" id="KW-0805">Transcription regulation</keyword>
<feature type="binding site" evidence="6">
    <location>
        <position position="119"/>
    </location>
    <ligand>
        <name>biotin</name>
        <dbReference type="ChEBI" id="CHEBI:57586"/>
    </ligand>
</feature>
<dbReference type="PhylomeDB" id="Q82S92"/>
<dbReference type="AlphaFoldDB" id="Q82S92"/>
<dbReference type="GO" id="GO:0005737">
    <property type="term" value="C:cytoplasm"/>
    <property type="evidence" value="ECO:0007669"/>
    <property type="project" value="TreeGrafter"/>
</dbReference>
<dbReference type="InterPro" id="IPR013196">
    <property type="entry name" value="HTH_11"/>
</dbReference>
<dbReference type="KEGG" id="neu:NE2460"/>
<dbReference type="Pfam" id="PF03099">
    <property type="entry name" value="BPL_LplA_LipB"/>
    <property type="match status" value="1"/>
</dbReference>
<dbReference type="InterPro" id="IPR030855">
    <property type="entry name" value="Bifunct_BirA"/>
</dbReference>
<dbReference type="PROSITE" id="PS51733">
    <property type="entry name" value="BPL_LPL_CATALYTIC"/>
    <property type="match status" value="1"/>
</dbReference>
<sequence>MRQLTFAILRMMSDGNYHSGTTLGQALKVSRSSISNTLRDLESYGLTIHKIPGRGYRWLNPVQWLDSEQIHQHLAEYADSIQIEIVEAVESTNSLLLQRAVEQGISANRIKQVLVTELQTQGRGRRGRSWSSGLGDSLTFSVLWPSQCPVNTLSGLSLAVGVAIVRALTLLGIRDIALKWPNDVLSGSHAKLAGVLIELHGDMLSLGTVVIGVGLNLRLSGVTKARIDQKVTDITSITGQMPDRNQLLAVLLKELARVLDTFERHGFEPFIEEWTRYHAYQDKMVQVSFAEGSVRNGVAISVAADGALLVDTSTGVVQLRSGEISLRSLAEHSSPFN</sequence>
<feature type="domain" description="BPL/LPL catalytic" evidence="7">
    <location>
        <begin position="86"/>
        <end position="263"/>
    </location>
</feature>
<dbReference type="EC" id="6.3.4.15" evidence="6"/>
<dbReference type="NCBIfam" id="TIGR00121">
    <property type="entry name" value="birA_ligase"/>
    <property type="match status" value="1"/>
</dbReference>
<keyword evidence="4 6" id="KW-0092">Biotin</keyword>
<evidence type="ECO:0000256" key="3">
    <source>
        <dbReference type="ARBA" id="ARBA00022840"/>
    </source>
</evidence>
<dbReference type="eggNOG" id="COG1654">
    <property type="taxonomic scope" value="Bacteria"/>
</dbReference>
<keyword evidence="1 6" id="KW-0436">Ligase</keyword>
<dbReference type="Proteomes" id="UP000001416">
    <property type="component" value="Chromosome"/>
</dbReference>
<feature type="binding site" evidence="6">
    <location>
        <begin position="123"/>
        <end position="125"/>
    </location>
    <ligand>
        <name>biotin</name>
        <dbReference type="ChEBI" id="CHEBI:57586"/>
    </ligand>
</feature>
<dbReference type="PANTHER" id="PTHR12835">
    <property type="entry name" value="BIOTIN PROTEIN LIGASE"/>
    <property type="match status" value="1"/>
</dbReference>
<keyword evidence="6" id="KW-0804">Transcription</keyword>
<dbReference type="CDD" id="cd16442">
    <property type="entry name" value="BPL"/>
    <property type="match status" value="1"/>
</dbReference>
<dbReference type="InterPro" id="IPR036388">
    <property type="entry name" value="WH-like_DNA-bd_sf"/>
</dbReference>
<keyword evidence="2 6" id="KW-0547">Nucleotide-binding</keyword>
<organism evidence="8 9">
    <name type="scientific">Nitrosomonas europaea (strain ATCC 19718 / CIP 103999 / KCTC 2705 / NBRC 14298)</name>
    <dbReference type="NCBI Taxonomy" id="228410"/>
    <lineage>
        <taxon>Bacteria</taxon>
        <taxon>Pseudomonadati</taxon>
        <taxon>Pseudomonadota</taxon>
        <taxon>Betaproteobacteria</taxon>
        <taxon>Nitrosomonadales</taxon>
        <taxon>Nitrosomonadaceae</taxon>
        <taxon>Nitrosomonas</taxon>
    </lineage>
</organism>
<dbReference type="InterPro" id="IPR045864">
    <property type="entry name" value="aa-tRNA-synth_II/BPL/LPL"/>
</dbReference>
<comment type="caution">
    <text evidence="6">Lacks conserved residue(s) required for the propagation of feature annotation.</text>
</comment>
<gene>
    <name evidence="6 8" type="primary">birA</name>
    <name evidence="8" type="ordered locus">NE2460</name>
</gene>
<evidence type="ECO:0000313" key="8">
    <source>
        <dbReference type="EMBL" id="CAD86372.1"/>
    </source>
</evidence>
<dbReference type="RefSeq" id="WP_011112923.1">
    <property type="nucleotide sequence ID" value="NC_004757.1"/>
</dbReference>
<comment type="catalytic activity">
    <reaction evidence="5 6">
        <text>biotin + L-lysyl-[protein] + ATP = N(6)-biotinyl-L-lysyl-[protein] + AMP + diphosphate + H(+)</text>
        <dbReference type="Rhea" id="RHEA:11756"/>
        <dbReference type="Rhea" id="RHEA-COMP:9752"/>
        <dbReference type="Rhea" id="RHEA-COMP:10505"/>
        <dbReference type="ChEBI" id="CHEBI:15378"/>
        <dbReference type="ChEBI" id="CHEBI:29969"/>
        <dbReference type="ChEBI" id="CHEBI:30616"/>
        <dbReference type="ChEBI" id="CHEBI:33019"/>
        <dbReference type="ChEBI" id="CHEBI:57586"/>
        <dbReference type="ChEBI" id="CHEBI:83144"/>
        <dbReference type="ChEBI" id="CHEBI:456215"/>
        <dbReference type="EC" id="6.3.4.15"/>
    </reaction>
</comment>
<proteinExistence type="inferred from homology"/>
<dbReference type="InterPro" id="IPR036390">
    <property type="entry name" value="WH_DNA-bd_sf"/>
</dbReference>
<comment type="similarity">
    <text evidence="6">Belongs to the biotin--protein ligase family.</text>
</comment>
<dbReference type="GO" id="GO:0005524">
    <property type="term" value="F:ATP binding"/>
    <property type="evidence" value="ECO:0007669"/>
    <property type="project" value="UniProtKB-UniRule"/>
</dbReference>
<dbReference type="InterPro" id="IPR004408">
    <property type="entry name" value="Biotin_CoA_COase_ligase"/>
</dbReference>